<dbReference type="Proteomes" id="UP000615989">
    <property type="component" value="Unassembled WGS sequence"/>
</dbReference>
<dbReference type="Gene3D" id="3.30.1340.30">
    <property type="match status" value="3"/>
</dbReference>
<dbReference type="PANTHER" id="PTHR34606">
    <property type="entry name" value="BON DOMAIN-CONTAINING PROTEIN"/>
    <property type="match status" value="1"/>
</dbReference>
<feature type="domain" description="BON" evidence="1">
    <location>
        <begin position="174"/>
        <end position="241"/>
    </location>
</feature>
<accession>A0ABX1PIM6</accession>
<dbReference type="PROSITE" id="PS50914">
    <property type="entry name" value="BON"/>
    <property type="match status" value="3"/>
</dbReference>
<evidence type="ECO:0000313" key="3">
    <source>
        <dbReference type="Proteomes" id="UP000615989"/>
    </source>
</evidence>
<dbReference type="InterPro" id="IPR007055">
    <property type="entry name" value="BON_dom"/>
</dbReference>
<gene>
    <name evidence="2" type="ORF">GO606_03470</name>
</gene>
<reference evidence="2" key="1">
    <citation type="submission" date="2019-12" db="EMBL/GenBank/DDBJ databases">
        <title>Comparative genomics gives insights into the taxonomy of the Azoarcus-Aromatoleum group and reveals separate origins of nif in the plant-associated Azoarcus and non-plant-associated Aromatoleum sub-groups.</title>
        <authorList>
            <person name="Lafos M."/>
            <person name="Maluk M."/>
            <person name="Batista M."/>
            <person name="Junghare M."/>
            <person name="Carmona M."/>
            <person name="Faoro H."/>
            <person name="Cruz L.M."/>
            <person name="Battistoni F."/>
            <person name="De Souza E."/>
            <person name="Pedrosa F."/>
            <person name="Chen W.-M."/>
            <person name="Poole P.S."/>
            <person name="Dixon R.A."/>
            <person name="James E.K."/>
        </authorList>
    </citation>
    <scope>NUCLEOTIDE SEQUENCE</scope>
    <source>
        <strain evidence="2">LuFRes1</strain>
    </source>
</reference>
<dbReference type="InterPro" id="IPR051686">
    <property type="entry name" value="Lipoprotein_DolP"/>
</dbReference>
<dbReference type="PANTHER" id="PTHR34606:SF15">
    <property type="entry name" value="BON DOMAIN-CONTAINING PROTEIN"/>
    <property type="match status" value="1"/>
</dbReference>
<name>A0ABX1PIM6_9RHOO</name>
<organism evidence="2 3">
    <name type="scientific">Aromatoleum anaerobium</name>
    <dbReference type="NCBI Taxonomy" id="182180"/>
    <lineage>
        <taxon>Bacteria</taxon>
        <taxon>Pseudomonadati</taxon>
        <taxon>Pseudomonadota</taxon>
        <taxon>Betaproteobacteria</taxon>
        <taxon>Rhodocyclales</taxon>
        <taxon>Rhodocyclaceae</taxon>
        <taxon>Aromatoleum</taxon>
    </lineage>
</organism>
<keyword evidence="3" id="KW-1185">Reference proteome</keyword>
<proteinExistence type="predicted"/>
<sequence length="241" mass="26165">MQTKDDIVRRILAALERGAHIDPVLYPLEVSAAADGAVTLSGEVPAIANKRRAVAAATEVEGVRAVIDRLRIPPAVEAGDGAIRDAACKWISRDVDFFNCTLRVLSSGRLEVLRDASVDPSGAIDIAVEGGVITLSGHVISLSHKRLAGVLAWWARGCRDVDNALEIRPPEEDNDEEVVEAMRLVLETDPLVHAEQIAVGSRDFVITLKGVVSSEDERQRAELDAWYLHGVRAVINEIEVR</sequence>
<feature type="domain" description="BON" evidence="1">
    <location>
        <begin position="3"/>
        <end position="74"/>
    </location>
</feature>
<evidence type="ECO:0000313" key="2">
    <source>
        <dbReference type="EMBL" id="NMG23793.1"/>
    </source>
</evidence>
<dbReference type="Pfam" id="PF04972">
    <property type="entry name" value="BON"/>
    <property type="match status" value="3"/>
</dbReference>
<dbReference type="EMBL" id="WTVG01000006">
    <property type="protein sequence ID" value="NMG23793.1"/>
    <property type="molecule type" value="Genomic_DNA"/>
</dbReference>
<feature type="domain" description="BON" evidence="1">
    <location>
        <begin position="100"/>
        <end position="169"/>
    </location>
</feature>
<protein>
    <submittedName>
        <fullName evidence="2">BON domain-containing protein</fullName>
    </submittedName>
</protein>
<dbReference type="RefSeq" id="WP_169117202.1">
    <property type="nucleotide sequence ID" value="NZ_WTVG02000036.1"/>
</dbReference>
<evidence type="ECO:0000259" key="1">
    <source>
        <dbReference type="PROSITE" id="PS50914"/>
    </source>
</evidence>
<comment type="caution">
    <text evidence="2">The sequence shown here is derived from an EMBL/GenBank/DDBJ whole genome shotgun (WGS) entry which is preliminary data.</text>
</comment>